<dbReference type="VEuPathDB" id="FungiDB:jhhlp_002923"/>
<dbReference type="InterPro" id="IPR013094">
    <property type="entry name" value="AB_hydrolase_3"/>
</dbReference>
<dbReference type="EMBL" id="NLAX01000008">
    <property type="protein sequence ID" value="PKS11162.1"/>
    <property type="molecule type" value="Genomic_DNA"/>
</dbReference>
<evidence type="ECO:0000313" key="2">
    <source>
        <dbReference type="EMBL" id="PKS11162.1"/>
    </source>
</evidence>
<gene>
    <name evidence="2" type="ORF">jhhlp_002923</name>
</gene>
<organism evidence="2 3">
    <name type="scientific">Lomentospora prolificans</name>
    <dbReference type="NCBI Taxonomy" id="41688"/>
    <lineage>
        <taxon>Eukaryota</taxon>
        <taxon>Fungi</taxon>
        <taxon>Dikarya</taxon>
        <taxon>Ascomycota</taxon>
        <taxon>Pezizomycotina</taxon>
        <taxon>Sordariomycetes</taxon>
        <taxon>Hypocreomycetidae</taxon>
        <taxon>Microascales</taxon>
        <taxon>Microascaceae</taxon>
        <taxon>Lomentospora</taxon>
    </lineage>
</organism>
<evidence type="ECO:0000259" key="1">
    <source>
        <dbReference type="Pfam" id="PF07859"/>
    </source>
</evidence>
<dbReference type="InterPro" id="IPR029058">
    <property type="entry name" value="AB_hydrolase_fold"/>
</dbReference>
<name>A0A2N3NFL3_9PEZI</name>
<dbReference type="Pfam" id="PF07859">
    <property type="entry name" value="Abhydrolase_3"/>
    <property type="match status" value="1"/>
</dbReference>
<dbReference type="STRING" id="41688.A0A2N3NFL3"/>
<feature type="domain" description="Alpha/beta hydrolase fold-3" evidence="1">
    <location>
        <begin position="56"/>
        <end position="133"/>
    </location>
</feature>
<proteinExistence type="predicted"/>
<dbReference type="Proteomes" id="UP000233524">
    <property type="component" value="Unassembled WGS sequence"/>
</dbReference>
<keyword evidence="3" id="KW-1185">Reference proteome</keyword>
<sequence length="164" mass="17514">MDLPGSLEAMKGEIALPQAKDMPGKLGIDATKIIITSTSAGSGLAAGAKLSMRPSNNIMKGWDALLDGHRGPDSLSIYAAPARATDLSNLPPSFFDLGSNETFREENREYCRRLWRGGVPCELRGWPGAYYGFDGIAPASQLAIECAIPRMAWLGRLLGTSASE</sequence>
<comment type="caution">
    <text evidence="2">The sequence shown here is derived from an EMBL/GenBank/DDBJ whole genome shotgun (WGS) entry which is preliminary data.</text>
</comment>
<accession>A0A2N3NFL3</accession>
<dbReference type="SUPFAM" id="SSF53474">
    <property type="entry name" value="alpha/beta-Hydrolases"/>
    <property type="match status" value="1"/>
</dbReference>
<dbReference type="Gene3D" id="3.40.50.1820">
    <property type="entry name" value="alpha/beta hydrolase"/>
    <property type="match status" value="1"/>
</dbReference>
<reference evidence="2 3" key="1">
    <citation type="journal article" date="2017" name="G3 (Bethesda)">
        <title>First Draft Genome Sequence of the Pathogenic Fungus Lomentospora prolificans (Formerly Scedosporium prolificans).</title>
        <authorList>
            <person name="Luo R."/>
            <person name="Zimin A."/>
            <person name="Workman R."/>
            <person name="Fan Y."/>
            <person name="Pertea G."/>
            <person name="Grossman N."/>
            <person name="Wear M.P."/>
            <person name="Jia B."/>
            <person name="Miller H."/>
            <person name="Casadevall A."/>
            <person name="Timp W."/>
            <person name="Zhang S.X."/>
            <person name="Salzberg S.L."/>
        </authorList>
    </citation>
    <scope>NUCLEOTIDE SEQUENCE [LARGE SCALE GENOMIC DNA]</scope>
    <source>
        <strain evidence="2 3">JHH-5317</strain>
    </source>
</reference>
<evidence type="ECO:0000313" key="3">
    <source>
        <dbReference type="Proteomes" id="UP000233524"/>
    </source>
</evidence>
<protein>
    <recommendedName>
        <fullName evidence="1">Alpha/beta hydrolase fold-3 domain-containing protein</fullName>
    </recommendedName>
</protein>
<dbReference type="OrthoDB" id="433474at2759"/>
<dbReference type="AlphaFoldDB" id="A0A2N3NFL3"/>
<dbReference type="GO" id="GO:0016787">
    <property type="term" value="F:hydrolase activity"/>
    <property type="evidence" value="ECO:0007669"/>
    <property type="project" value="InterPro"/>
</dbReference>
<dbReference type="InParanoid" id="A0A2N3NFL3"/>